<feature type="compositionally biased region" description="Basic and acidic residues" evidence="2">
    <location>
        <begin position="129"/>
        <end position="186"/>
    </location>
</feature>
<feature type="region of interest" description="Disordered" evidence="2">
    <location>
        <begin position="466"/>
        <end position="614"/>
    </location>
</feature>
<organism evidence="3 4">
    <name type="scientific">Mya arenaria</name>
    <name type="common">Soft-shell clam</name>
    <dbReference type="NCBI Taxonomy" id="6604"/>
    <lineage>
        <taxon>Eukaryota</taxon>
        <taxon>Metazoa</taxon>
        <taxon>Spiralia</taxon>
        <taxon>Lophotrochozoa</taxon>
        <taxon>Mollusca</taxon>
        <taxon>Bivalvia</taxon>
        <taxon>Autobranchia</taxon>
        <taxon>Heteroconchia</taxon>
        <taxon>Euheterodonta</taxon>
        <taxon>Imparidentia</taxon>
        <taxon>Neoheterodontei</taxon>
        <taxon>Myida</taxon>
        <taxon>Myoidea</taxon>
        <taxon>Myidae</taxon>
        <taxon>Mya</taxon>
    </lineage>
</organism>
<dbReference type="InterPro" id="IPR038077">
    <property type="entry name" value="Troponin_sf"/>
</dbReference>
<feature type="compositionally biased region" description="Basic and acidic residues" evidence="2">
    <location>
        <begin position="725"/>
        <end position="746"/>
    </location>
</feature>
<feature type="compositionally biased region" description="Acidic residues" evidence="2">
    <location>
        <begin position="190"/>
        <end position="204"/>
    </location>
</feature>
<feature type="compositionally biased region" description="Low complexity" evidence="2">
    <location>
        <begin position="66"/>
        <end position="78"/>
    </location>
</feature>
<feature type="compositionally biased region" description="Polar residues" evidence="2">
    <location>
        <begin position="556"/>
        <end position="565"/>
    </location>
</feature>
<feature type="compositionally biased region" description="Basic and acidic residues" evidence="2">
    <location>
        <begin position="481"/>
        <end position="493"/>
    </location>
</feature>
<dbReference type="Proteomes" id="UP001164746">
    <property type="component" value="Chromosome 4"/>
</dbReference>
<feature type="compositionally biased region" description="Basic and acidic residues" evidence="2">
    <location>
        <begin position="536"/>
        <end position="555"/>
    </location>
</feature>
<gene>
    <name evidence="3" type="ORF">MAR_009018</name>
</gene>
<dbReference type="PANTHER" id="PTHR13738:SF1">
    <property type="entry name" value="TROPONIN I"/>
    <property type="match status" value="1"/>
</dbReference>
<feature type="compositionally biased region" description="Polar residues" evidence="2">
    <location>
        <begin position="96"/>
        <end position="108"/>
    </location>
</feature>
<sequence>MEAPLKDMEARSYCQSLLSGGVFFPECSLFQSYCQSLLSGVGSSFRVALSKGHEHFRGEAGREAPTTSGDTDSASTDDFSYRRNRRRGTDDDITEDTPTVNDTSSVPDTSEVDSAAERRRRQQQEDEEEARRQQQREEEEEERQRQEAERRKEAEEARRRQEAERERERQRLEEEERRRQEFRDAGPDSDSQESYEEDQKEIEDDNRLFIDERELDVKDSSKNAKGDTKLTESTKVDKFEQTRKWNEDSNSSSDREQKWNKFETVIGSTEGAGDKSYISVASVKEVNNNKILDRLSKFENLKDESDASAKKPRDIAMLVAVPDGLKGKLQKFEQEIKEQENQAKDGAGANKGKKEMYTPKPHKLSKKLQQFETAARTSARASKSATKDVQFELSKIGSARGRRKALLGRWSASETQINRTESRESTPQRNEPETIKSPTEKKESLQKRLSGNTEFIASKYIGKASKGVDESLTLPKSPEPTMREPFIRSDSQRNETVQRASQFFEHQAEISQEVRGGQSKEPLGLEEVNARLAKAKIADRWPFKDGNRESLEENKVNQSKMVTSKDQPREEEEAELERQRQEEEQARMAETEPKKKRGKRKGLGGLTPEKKKKLKQIIMQKAAEDLKKEALAKAKEKEKFINERVGPLNIDGLGEDELRRFIKNLQDKLAQIHSEAYDIEFKLFKQDKEVADLTMKINDSRGKFAKPVLRKVNKTEQKFAAISTKKTDHSSDFRETLKSAHDDDEN</sequence>
<feature type="compositionally biased region" description="Basic and acidic residues" evidence="2">
    <location>
        <begin position="205"/>
        <end position="259"/>
    </location>
</feature>
<dbReference type="InterPro" id="IPR050875">
    <property type="entry name" value="Troponin_I"/>
</dbReference>
<dbReference type="SUPFAM" id="SSF90250">
    <property type="entry name" value="Troponin coil-coiled subunits"/>
    <property type="match status" value="1"/>
</dbReference>
<dbReference type="Pfam" id="PF00992">
    <property type="entry name" value="Troponin"/>
    <property type="match status" value="1"/>
</dbReference>
<evidence type="ECO:0000256" key="2">
    <source>
        <dbReference type="SAM" id="MobiDB-lite"/>
    </source>
</evidence>
<evidence type="ECO:0000313" key="4">
    <source>
        <dbReference type="Proteomes" id="UP001164746"/>
    </source>
</evidence>
<dbReference type="EMBL" id="CP111015">
    <property type="protein sequence ID" value="WAR02460.1"/>
    <property type="molecule type" value="Genomic_DNA"/>
</dbReference>
<dbReference type="PANTHER" id="PTHR13738">
    <property type="entry name" value="TROPONIN I"/>
    <property type="match status" value="1"/>
</dbReference>
<evidence type="ECO:0000256" key="1">
    <source>
        <dbReference type="ARBA" id="ARBA00009930"/>
    </source>
</evidence>
<name>A0ABY7DY83_MYAAR</name>
<feature type="compositionally biased region" description="Basic and acidic residues" evidence="2">
    <location>
        <begin position="420"/>
        <end position="446"/>
    </location>
</feature>
<feature type="compositionally biased region" description="Basic and acidic residues" evidence="2">
    <location>
        <begin position="576"/>
        <end position="593"/>
    </location>
</feature>
<feature type="region of interest" description="Disordered" evidence="2">
    <location>
        <begin position="720"/>
        <end position="746"/>
    </location>
</feature>
<keyword evidence="4" id="KW-1185">Reference proteome</keyword>
<dbReference type="InterPro" id="IPR001978">
    <property type="entry name" value="Troponin"/>
</dbReference>
<proteinExistence type="inferred from homology"/>
<dbReference type="Gene3D" id="1.20.5.350">
    <property type="match status" value="1"/>
</dbReference>
<accession>A0ABY7DY83</accession>
<feature type="region of interest" description="Disordered" evidence="2">
    <location>
        <begin position="55"/>
        <end position="259"/>
    </location>
</feature>
<feature type="compositionally biased region" description="Low complexity" evidence="2">
    <location>
        <begin position="373"/>
        <end position="384"/>
    </location>
</feature>
<protein>
    <submittedName>
        <fullName evidence="3">TNNI4-like protein</fullName>
    </submittedName>
</protein>
<reference evidence="3" key="1">
    <citation type="submission" date="2022-11" db="EMBL/GenBank/DDBJ databases">
        <title>Centuries of genome instability and evolution in soft-shell clam transmissible cancer (bioRxiv).</title>
        <authorList>
            <person name="Hart S.F.M."/>
            <person name="Yonemitsu M.A."/>
            <person name="Giersch R.M."/>
            <person name="Beal B.F."/>
            <person name="Arriagada G."/>
            <person name="Davis B.W."/>
            <person name="Ostrander E.A."/>
            <person name="Goff S.P."/>
            <person name="Metzger M.J."/>
        </authorList>
    </citation>
    <scope>NUCLEOTIDE SEQUENCE</scope>
    <source>
        <strain evidence="3">MELC-2E11</strain>
        <tissue evidence="3">Siphon/mantle</tissue>
    </source>
</reference>
<comment type="similarity">
    <text evidence="1">Belongs to the troponin I family.</text>
</comment>
<feature type="region of interest" description="Disordered" evidence="2">
    <location>
        <begin position="336"/>
        <end position="450"/>
    </location>
</feature>
<evidence type="ECO:0000313" key="3">
    <source>
        <dbReference type="EMBL" id="WAR02460.1"/>
    </source>
</evidence>